<feature type="transmembrane region" description="Helical" evidence="7">
    <location>
        <begin position="35"/>
        <end position="60"/>
    </location>
</feature>
<comment type="similarity">
    <text evidence="2">Belongs to the IFI6/IFI27 family.</text>
</comment>
<dbReference type="GO" id="GO:0016020">
    <property type="term" value="C:membrane"/>
    <property type="evidence" value="ECO:0007669"/>
    <property type="project" value="UniProtKB-SubCell"/>
</dbReference>
<keyword evidence="4 7" id="KW-1133">Transmembrane helix</keyword>
<proteinExistence type="inferred from homology"/>
<reference evidence="8" key="1">
    <citation type="submission" date="2018-11" db="EMBL/GenBank/DDBJ databases">
        <authorList>
            <person name="Alioto T."/>
            <person name="Alioto T."/>
        </authorList>
    </citation>
    <scope>NUCLEOTIDE SEQUENCE</scope>
</reference>
<keyword evidence="5 7" id="KW-0472">Membrane</keyword>
<evidence type="ECO:0000256" key="1">
    <source>
        <dbReference type="ARBA" id="ARBA00004141"/>
    </source>
</evidence>
<sequence>MSTRCTVAGCECKQFEQQSTVIKEKNKQGSWLKPLAIGTACLFGGAVLAPIAVPAALGAIGFTSGGVAGGSIAAAMMSSVGNVAAGSAIATMQSIGAAGLGAAGTAVGAGVSGVVGVAAAKAAGVGKGKKESHKCCCKTEHTCKTCQHCRCKHGSGFGSAQAPKKDKPETIITHSSLRKS</sequence>
<gene>
    <name evidence="8" type="ORF">MGAL_10B000781</name>
</gene>
<keyword evidence="3 7" id="KW-0812">Transmembrane</keyword>
<comment type="subcellular location">
    <subcellularLocation>
        <location evidence="1">Membrane</location>
        <topology evidence="1">Multi-pass membrane protein</topology>
    </subcellularLocation>
</comment>
<protein>
    <submittedName>
        <fullName evidence="8">Uncharacterized protein</fullName>
    </submittedName>
</protein>
<comment type="caution">
    <text evidence="8">The sequence shown here is derived from an EMBL/GenBank/DDBJ whole genome shotgun (WGS) entry which is preliminary data.</text>
</comment>
<evidence type="ECO:0000256" key="7">
    <source>
        <dbReference type="SAM" id="Phobius"/>
    </source>
</evidence>
<dbReference type="EMBL" id="UYJE01008708">
    <property type="protein sequence ID" value="VDI66392.1"/>
    <property type="molecule type" value="Genomic_DNA"/>
</dbReference>
<dbReference type="OrthoDB" id="10499042at2759"/>
<dbReference type="InterPro" id="IPR009311">
    <property type="entry name" value="IFI6/IFI27-like"/>
</dbReference>
<evidence type="ECO:0000256" key="3">
    <source>
        <dbReference type="ARBA" id="ARBA00022692"/>
    </source>
</evidence>
<dbReference type="AlphaFoldDB" id="A0A8B6GNA3"/>
<evidence type="ECO:0000256" key="4">
    <source>
        <dbReference type="ARBA" id="ARBA00022989"/>
    </source>
</evidence>
<organism evidence="8 9">
    <name type="scientific">Mytilus galloprovincialis</name>
    <name type="common">Mediterranean mussel</name>
    <dbReference type="NCBI Taxonomy" id="29158"/>
    <lineage>
        <taxon>Eukaryota</taxon>
        <taxon>Metazoa</taxon>
        <taxon>Spiralia</taxon>
        <taxon>Lophotrochozoa</taxon>
        <taxon>Mollusca</taxon>
        <taxon>Bivalvia</taxon>
        <taxon>Autobranchia</taxon>
        <taxon>Pteriomorphia</taxon>
        <taxon>Mytilida</taxon>
        <taxon>Mytiloidea</taxon>
        <taxon>Mytilidae</taxon>
        <taxon>Mytilinae</taxon>
        <taxon>Mytilus</taxon>
    </lineage>
</organism>
<dbReference type="InterPro" id="IPR038213">
    <property type="entry name" value="IFI6/IFI27-like_sf"/>
</dbReference>
<evidence type="ECO:0000256" key="2">
    <source>
        <dbReference type="ARBA" id="ARBA00007262"/>
    </source>
</evidence>
<evidence type="ECO:0000256" key="6">
    <source>
        <dbReference type="SAM" id="MobiDB-lite"/>
    </source>
</evidence>
<accession>A0A8B6GNA3</accession>
<feature type="region of interest" description="Disordered" evidence="6">
    <location>
        <begin position="156"/>
        <end position="180"/>
    </location>
</feature>
<dbReference type="Proteomes" id="UP000596742">
    <property type="component" value="Unassembled WGS sequence"/>
</dbReference>
<dbReference type="PANTHER" id="PTHR16932">
    <property type="entry name" value="INTERFERON ALPHA-INDUCIBLE PROTEIN 27"/>
    <property type="match status" value="1"/>
</dbReference>
<feature type="transmembrane region" description="Helical" evidence="7">
    <location>
        <begin position="95"/>
        <end position="120"/>
    </location>
</feature>
<evidence type="ECO:0000256" key="5">
    <source>
        <dbReference type="ARBA" id="ARBA00023136"/>
    </source>
</evidence>
<evidence type="ECO:0000313" key="9">
    <source>
        <dbReference type="Proteomes" id="UP000596742"/>
    </source>
</evidence>
<dbReference type="PANTHER" id="PTHR16932:SF18">
    <property type="entry name" value="INTERFERON, ALPHA-INDUCIBLE PROTEIN 27-LIKE 2"/>
    <property type="match status" value="1"/>
</dbReference>
<name>A0A8B6GNA3_MYTGA</name>
<keyword evidence="9" id="KW-1185">Reference proteome</keyword>
<dbReference type="Gene3D" id="6.10.110.10">
    <property type="match status" value="1"/>
</dbReference>
<evidence type="ECO:0000313" key="8">
    <source>
        <dbReference type="EMBL" id="VDI66392.1"/>
    </source>
</evidence>
<dbReference type="Pfam" id="PF06140">
    <property type="entry name" value="Ifi-6-16"/>
    <property type="match status" value="1"/>
</dbReference>
<feature type="transmembrane region" description="Helical" evidence="7">
    <location>
        <begin position="67"/>
        <end position="89"/>
    </location>
</feature>